<organism evidence="7 8">
    <name type="scientific">Phaseolus coccineus</name>
    <name type="common">Scarlet runner bean</name>
    <name type="synonym">Phaseolus multiflorus</name>
    <dbReference type="NCBI Taxonomy" id="3886"/>
    <lineage>
        <taxon>Eukaryota</taxon>
        <taxon>Viridiplantae</taxon>
        <taxon>Streptophyta</taxon>
        <taxon>Embryophyta</taxon>
        <taxon>Tracheophyta</taxon>
        <taxon>Spermatophyta</taxon>
        <taxon>Magnoliopsida</taxon>
        <taxon>eudicotyledons</taxon>
        <taxon>Gunneridae</taxon>
        <taxon>Pentapetalae</taxon>
        <taxon>rosids</taxon>
        <taxon>fabids</taxon>
        <taxon>Fabales</taxon>
        <taxon>Fabaceae</taxon>
        <taxon>Papilionoideae</taxon>
        <taxon>50 kb inversion clade</taxon>
        <taxon>NPAAA clade</taxon>
        <taxon>indigoferoid/millettioid clade</taxon>
        <taxon>Phaseoleae</taxon>
        <taxon>Phaseolus</taxon>
    </lineage>
</organism>
<evidence type="ECO:0000313" key="7">
    <source>
        <dbReference type="EMBL" id="KAK7364400.1"/>
    </source>
</evidence>
<dbReference type="Gene3D" id="3.40.50.2000">
    <property type="entry name" value="Glycogen Phosphorylase B"/>
    <property type="match status" value="2"/>
</dbReference>
<dbReference type="PROSITE" id="PS00375">
    <property type="entry name" value="UDPGT"/>
    <property type="match status" value="1"/>
</dbReference>
<feature type="transmembrane region" description="Helical" evidence="6">
    <location>
        <begin position="461"/>
        <end position="485"/>
    </location>
</feature>
<dbReference type="GO" id="GO:0035251">
    <property type="term" value="F:UDP-glucosyltransferase activity"/>
    <property type="evidence" value="ECO:0007669"/>
    <property type="project" value="InterPro"/>
</dbReference>
<evidence type="ECO:0000313" key="8">
    <source>
        <dbReference type="Proteomes" id="UP001374584"/>
    </source>
</evidence>
<evidence type="ECO:0000256" key="4">
    <source>
        <dbReference type="RuleBase" id="RU003718"/>
    </source>
</evidence>
<dbReference type="CDD" id="cd03784">
    <property type="entry name" value="GT1_Gtf-like"/>
    <property type="match status" value="1"/>
</dbReference>
<dbReference type="SUPFAM" id="SSF53756">
    <property type="entry name" value="UDP-Glycosyltransferase/glycogen phosphorylase"/>
    <property type="match status" value="1"/>
</dbReference>
<evidence type="ECO:0000256" key="6">
    <source>
        <dbReference type="SAM" id="Phobius"/>
    </source>
</evidence>
<evidence type="ECO:0000256" key="2">
    <source>
        <dbReference type="ARBA" id="ARBA00022676"/>
    </source>
</evidence>
<name>A0AAN9R6Q1_PHACN</name>
<sequence>MKNTIVLYPNIGRGHLVSMVELGKLILSHHPSVSISILILTPSPNATVTLACNSNALYIAAVSATIPAITFHSVPLAHLPLDTPSLPPHLISLEQSRHSTQNVALALQSLAKVSNLKALVMDFLNFSNPKTLTENLNTDIPTFFYFTSAASSLVVLFHFGTTLPKQVQDQTFQLHFPGLPALSTDEFPNESHNPLSHSNQIFSQIAEAMKGSSGVIINTCEAMEDRAITALKNDRTMPPLFCVGPVISAPYGEEDKGCLSWLESQPSQSVVLLCFGSMGLFLRKQVMEMAIGLEQSEQRFLWVVRTELEGSDSVEEKPSLDELLPEGFLERTKEKGLVVRDWAPQREILSHHSVGGFVTHCGWNSVLEAVSEGVPMVAWPLYAEQKLNRVLMVQEMKVALAVKEEKDGFVSRTELGERVRELMESETGKDIRQRVFKMKLSAAEALVEGGTSRVALDKLAMLWKTSCFTIVSTFYFTCFLLLLILL</sequence>
<dbReference type="EMBL" id="JAYMYR010000005">
    <property type="protein sequence ID" value="KAK7364400.1"/>
    <property type="molecule type" value="Genomic_DNA"/>
</dbReference>
<accession>A0AAN9R6Q1</accession>
<dbReference type="Proteomes" id="UP001374584">
    <property type="component" value="Unassembled WGS sequence"/>
</dbReference>
<dbReference type="InterPro" id="IPR050481">
    <property type="entry name" value="UDP-glycosyltransf_plant"/>
</dbReference>
<keyword evidence="2 4" id="KW-0328">Glycosyltransferase</keyword>
<evidence type="ECO:0000256" key="1">
    <source>
        <dbReference type="ARBA" id="ARBA00009995"/>
    </source>
</evidence>
<comment type="similarity">
    <text evidence="1 4">Belongs to the UDP-glycosyltransferase family.</text>
</comment>
<evidence type="ECO:0000256" key="3">
    <source>
        <dbReference type="ARBA" id="ARBA00022679"/>
    </source>
</evidence>
<dbReference type="InterPro" id="IPR002213">
    <property type="entry name" value="UDP_glucos_trans"/>
</dbReference>
<keyword evidence="8" id="KW-1185">Reference proteome</keyword>
<dbReference type="EC" id="2.4.1.-" evidence="5"/>
<proteinExistence type="inferred from homology"/>
<dbReference type="FunFam" id="3.40.50.2000:FF:000020">
    <property type="entry name" value="Glycosyltransferase"/>
    <property type="match status" value="1"/>
</dbReference>
<dbReference type="InterPro" id="IPR035595">
    <property type="entry name" value="UDP_glycos_trans_CS"/>
</dbReference>
<dbReference type="AlphaFoldDB" id="A0AAN9R6Q1"/>
<protein>
    <recommendedName>
        <fullName evidence="5">Glycosyltransferase</fullName>
        <ecNumber evidence="5">2.4.1.-</ecNumber>
    </recommendedName>
</protein>
<keyword evidence="6" id="KW-0812">Transmembrane</keyword>
<gene>
    <name evidence="7" type="ORF">VNO80_13029</name>
</gene>
<dbReference type="PANTHER" id="PTHR48048">
    <property type="entry name" value="GLYCOSYLTRANSFERASE"/>
    <property type="match status" value="1"/>
</dbReference>
<keyword evidence="3 4" id="KW-0808">Transferase</keyword>
<dbReference type="PANTHER" id="PTHR48048:SF33">
    <property type="entry name" value="ISOFLAVONE 7-O-GLUCOSYLTRANSFERASE 1"/>
    <property type="match status" value="1"/>
</dbReference>
<evidence type="ECO:0000256" key="5">
    <source>
        <dbReference type="RuleBase" id="RU362057"/>
    </source>
</evidence>
<comment type="caution">
    <text evidence="7">The sequence shown here is derived from an EMBL/GenBank/DDBJ whole genome shotgun (WGS) entry which is preliminary data.</text>
</comment>
<keyword evidence="6" id="KW-0472">Membrane</keyword>
<dbReference type="Pfam" id="PF00201">
    <property type="entry name" value="UDPGT"/>
    <property type="match status" value="1"/>
</dbReference>
<reference evidence="7 8" key="1">
    <citation type="submission" date="2024-01" db="EMBL/GenBank/DDBJ databases">
        <title>The genomes of 5 underutilized Papilionoideae crops provide insights into root nodulation and disease resistanc.</title>
        <authorList>
            <person name="Jiang F."/>
        </authorList>
    </citation>
    <scope>NUCLEOTIDE SEQUENCE [LARGE SCALE GENOMIC DNA]</scope>
    <source>
        <strain evidence="7">JINMINGXINNONG_FW02</strain>
        <tissue evidence="7">Leaves</tissue>
    </source>
</reference>
<keyword evidence="6" id="KW-1133">Transmembrane helix</keyword>